<keyword evidence="1" id="KW-0560">Oxidoreductase</keyword>
<dbReference type="OrthoDB" id="9773233at2"/>
<organism evidence="2 3">
    <name type="scientific">Paenibacillus zeisoli</name>
    <dbReference type="NCBI Taxonomy" id="2496267"/>
    <lineage>
        <taxon>Bacteria</taxon>
        <taxon>Bacillati</taxon>
        <taxon>Bacillota</taxon>
        <taxon>Bacilli</taxon>
        <taxon>Bacillales</taxon>
        <taxon>Paenibacillaceae</taxon>
        <taxon>Paenibacillus</taxon>
    </lineage>
</organism>
<evidence type="ECO:0000313" key="3">
    <source>
        <dbReference type="Proteomes" id="UP000272464"/>
    </source>
</evidence>
<reference evidence="2 3" key="1">
    <citation type="submission" date="2018-12" db="EMBL/GenBank/DDBJ databases">
        <authorList>
            <person name="Sun L."/>
            <person name="Chen Z."/>
        </authorList>
    </citation>
    <scope>NUCLEOTIDE SEQUENCE [LARGE SCALE GENOMIC DNA]</scope>
    <source>
        <strain evidence="2 3">3-5-3</strain>
    </source>
</reference>
<dbReference type="EMBL" id="RZNX01000003">
    <property type="protein sequence ID" value="RUT31767.1"/>
    <property type="molecule type" value="Genomic_DNA"/>
</dbReference>
<dbReference type="InterPro" id="IPR050982">
    <property type="entry name" value="Auxin_biosynth/cation_transpt"/>
</dbReference>
<dbReference type="AlphaFoldDB" id="A0A433XC85"/>
<gene>
    <name evidence="2" type="ORF">EJP77_10295</name>
</gene>
<dbReference type="PANTHER" id="PTHR43539:SF78">
    <property type="entry name" value="FLAVIN-CONTAINING MONOOXYGENASE"/>
    <property type="match status" value="1"/>
</dbReference>
<dbReference type="InterPro" id="IPR036188">
    <property type="entry name" value="FAD/NAD-bd_sf"/>
</dbReference>
<dbReference type="Pfam" id="PF13738">
    <property type="entry name" value="Pyr_redox_3"/>
    <property type="match status" value="1"/>
</dbReference>
<dbReference type="Proteomes" id="UP000272464">
    <property type="component" value="Unassembled WGS sequence"/>
</dbReference>
<dbReference type="PRINTS" id="PR00368">
    <property type="entry name" value="FADPNR"/>
</dbReference>
<dbReference type="GO" id="GO:0050660">
    <property type="term" value="F:flavin adenine dinucleotide binding"/>
    <property type="evidence" value="ECO:0007669"/>
    <property type="project" value="TreeGrafter"/>
</dbReference>
<comment type="caution">
    <text evidence="2">The sequence shown here is derived from an EMBL/GenBank/DDBJ whole genome shotgun (WGS) entry which is preliminary data.</text>
</comment>
<protein>
    <submittedName>
        <fullName evidence="2">Flavoprotein</fullName>
    </submittedName>
</protein>
<evidence type="ECO:0000313" key="2">
    <source>
        <dbReference type="EMBL" id="RUT31767.1"/>
    </source>
</evidence>
<proteinExistence type="predicted"/>
<dbReference type="PANTHER" id="PTHR43539">
    <property type="entry name" value="FLAVIN-BINDING MONOOXYGENASE-LIKE PROTEIN (AFU_ORTHOLOGUE AFUA_4G09220)"/>
    <property type="match status" value="1"/>
</dbReference>
<dbReference type="GO" id="GO:0004497">
    <property type="term" value="F:monooxygenase activity"/>
    <property type="evidence" value="ECO:0007669"/>
    <property type="project" value="TreeGrafter"/>
</dbReference>
<accession>A0A433XC85</accession>
<sequence length="446" mass="48288">MNNQLPVAIVGGGPVALAAAAQLVQRNLPFVLFEKGPNVGASVLSWKHVRMFSTWEFNIDPAAKELLLESGWIAPNPNDLPTGHDLVELYLKPLSQLGSIKPNLFLNAEVTAVYRKDMDKMKTLGREKAPFILEYNQDGMTGKVEASAVIDATGTWLSSNPMTASGKISSGELKYGEHIRYGIPDILDADYRKYAGKNVAVIGSGHSAIQSLILLHQLQQHEAQTQIHWILRKQQVDEAFGGGENDGLLARGELGLKANRFVHEGKVEVHTPFLVQEVRQDHGTRKLTLIGQQSGEQAEIPHLDEIIVATGSRPDFSFLSELRYTTDSAIECVPQLANLIDPNIHSCGTVRPHGEAELQQPEKNLYIVGAKSYGRAPTFLLATGYEQVRSVVAALAGDFVAAREVKLKLPQTGVCSVSKKRSISVQAATGCCGPTVPASGCGPKSC</sequence>
<name>A0A433XC85_9BACL</name>
<dbReference type="SUPFAM" id="SSF51905">
    <property type="entry name" value="FAD/NAD(P)-binding domain"/>
    <property type="match status" value="1"/>
</dbReference>
<dbReference type="RefSeq" id="WP_127199147.1">
    <property type="nucleotide sequence ID" value="NZ_RZNX01000003.1"/>
</dbReference>
<dbReference type="Gene3D" id="3.50.50.60">
    <property type="entry name" value="FAD/NAD(P)-binding domain"/>
    <property type="match status" value="1"/>
</dbReference>
<evidence type="ECO:0000256" key="1">
    <source>
        <dbReference type="ARBA" id="ARBA00023002"/>
    </source>
</evidence>
<keyword evidence="3" id="KW-1185">Reference proteome</keyword>